<organism evidence="2 3">
    <name type="scientific">Halobacterium salinarum (strain ATCC 29341 / DSM 671 / R1)</name>
    <dbReference type="NCBI Taxonomy" id="478009"/>
    <lineage>
        <taxon>Archaea</taxon>
        <taxon>Methanobacteriati</taxon>
        <taxon>Methanobacteriota</taxon>
        <taxon>Stenosarchaea group</taxon>
        <taxon>Halobacteria</taxon>
        <taxon>Halobacteriales</taxon>
        <taxon>Halobacteriaceae</taxon>
        <taxon>Halobacterium</taxon>
        <taxon>Halobacterium salinarum NRC-34001</taxon>
    </lineage>
</organism>
<dbReference type="InterPro" id="IPR027417">
    <property type="entry name" value="P-loop_NTPase"/>
</dbReference>
<proteinExistence type="predicted"/>
<dbReference type="RefSeq" id="WP_010890515.1">
    <property type="nucleotide sequence ID" value="NC_010366.1"/>
</dbReference>
<evidence type="ECO:0000259" key="1">
    <source>
        <dbReference type="Pfam" id="PF13614"/>
    </source>
</evidence>
<evidence type="ECO:0000313" key="2">
    <source>
        <dbReference type="EMBL" id="CAP15046.1"/>
    </source>
</evidence>
<reference evidence="2 3" key="1">
    <citation type="journal article" date="2008" name="Genomics">
        <title>Evolution in the laboratory: the genome of Halobacterium salinarum strain R1 compared to that of strain NRC-1.</title>
        <authorList>
            <person name="Pfeiffer F."/>
            <person name="Schuster S.C."/>
            <person name="Broicher A."/>
            <person name="Falb M."/>
            <person name="Palm P."/>
            <person name="Rodewald K."/>
            <person name="Ruepp A."/>
            <person name="Soppa J."/>
            <person name="Tittor J."/>
            <person name="Oesterhelt D."/>
        </authorList>
    </citation>
    <scope>NUCLEOTIDE SEQUENCE [LARGE SCALE GENOMIC DNA]</scope>
    <source>
        <strain evidence="3">ATCC 29341 / DSM 671 / R1</strain>
        <plasmid evidence="3">Plasmid PHS1</plasmid>
    </source>
</reference>
<accession>B0R8L9</accession>
<geneLocation type="plasmid" evidence="2 3">
    <name>PHS1</name>
</geneLocation>
<dbReference type="PANTHER" id="PTHR13696:SF99">
    <property type="entry name" value="COBYRINIC ACID AC-DIAMIDE SYNTHASE"/>
    <property type="match status" value="1"/>
</dbReference>
<gene>
    <name evidence="2" type="primary">parA7</name>
    <name evidence="2" type="ordered locus">OE_7039F</name>
</gene>
<dbReference type="GeneID" id="5954629"/>
<dbReference type="SUPFAM" id="SSF52540">
    <property type="entry name" value="P-loop containing nucleoside triphosphate hydrolases"/>
    <property type="match status" value="1"/>
</dbReference>
<dbReference type="EnsemblBacteria" id="CAP15046">
    <property type="protein sequence ID" value="CAP15046"/>
    <property type="gene ID" value="OE_7039F"/>
</dbReference>
<dbReference type="InterPro" id="IPR025669">
    <property type="entry name" value="AAA_dom"/>
</dbReference>
<name>B0R8L9_HALS3</name>
<dbReference type="EMBL" id="AM774416">
    <property type="protein sequence ID" value="CAP15046.1"/>
    <property type="molecule type" value="Genomic_DNA"/>
</dbReference>
<dbReference type="Proteomes" id="UP000001321">
    <property type="component" value="Plasmid PHS1"/>
</dbReference>
<evidence type="ECO:0000313" key="3">
    <source>
        <dbReference type="Proteomes" id="UP000001321"/>
    </source>
</evidence>
<dbReference type="KEGG" id="hsl:OE_7039F"/>
<dbReference type="InterPro" id="IPR050678">
    <property type="entry name" value="DNA_Partitioning_ATPase"/>
</dbReference>
<dbReference type="PhylomeDB" id="B0R8L9"/>
<dbReference type="CDD" id="cd02042">
    <property type="entry name" value="ParAB_family"/>
    <property type="match status" value="1"/>
</dbReference>
<keyword evidence="2" id="KW-0614">Plasmid</keyword>
<dbReference type="HOGENOM" id="CLU_037612_1_1_2"/>
<protein>
    <submittedName>
        <fullName evidence="2">ParA domain protein</fullName>
    </submittedName>
</protein>
<dbReference type="Gene3D" id="3.40.50.300">
    <property type="entry name" value="P-loop containing nucleotide triphosphate hydrolases"/>
    <property type="match status" value="1"/>
</dbReference>
<dbReference type="AlphaFoldDB" id="B0R8L9"/>
<sequence length="254" mass="28004">MAHRLTVANEKGGVGKTTIAINVAGALADRGHDVLFVDLDAQGNGTIGLGLDAAYTGDGISLYDILTDLDAQQQIDAVIRSHEEFDVLPSHIDMFSAESELQTAMRGRERLWMALDELHADYDYIIIDAPPSLGLLTDNALLACRNVLIPALPEEASRHALDILFGHVDTLEDGYGVDIDPIGLVANRIEVDGEADRILEWFDEQYKSLPLWRIRNRVGIKRAWANGTSVFGHSETTDMDERFQAIAAHLERTE</sequence>
<dbReference type="Pfam" id="PF13614">
    <property type="entry name" value="AAA_31"/>
    <property type="match status" value="1"/>
</dbReference>
<dbReference type="PANTHER" id="PTHR13696">
    <property type="entry name" value="P-LOOP CONTAINING NUCLEOSIDE TRIPHOSPHATE HYDROLASE"/>
    <property type="match status" value="1"/>
</dbReference>
<feature type="domain" description="AAA" evidence="1">
    <location>
        <begin position="5"/>
        <end position="173"/>
    </location>
</feature>